<feature type="transmembrane region" description="Helical" evidence="4">
    <location>
        <begin position="374"/>
        <end position="395"/>
    </location>
</feature>
<evidence type="ECO:0000313" key="7">
    <source>
        <dbReference type="Proteomes" id="UP000030416"/>
    </source>
</evidence>
<feature type="transmembrane region" description="Helical" evidence="4">
    <location>
        <begin position="415"/>
        <end position="434"/>
    </location>
</feature>
<evidence type="ECO:0000313" key="6">
    <source>
        <dbReference type="EMBL" id="KGR78295.1"/>
    </source>
</evidence>
<evidence type="ECO:0000256" key="2">
    <source>
        <dbReference type="ARBA" id="ARBA00022676"/>
    </source>
</evidence>
<evidence type="ECO:0000256" key="3">
    <source>
        <dbReference type="ARBA" id="ARBA00022679"/>
    </source>
</evidence>
<gene>
    <name evidence="6" type="ORF">CD29_11265</name>
</gene>
<evidence type="ECO:0000259" key="5">
    <source>
        <dbReference type="Pfam" id="PF00535"/>
    </source>
</evidence>
<keyword evidence="4" id="KW-0812">Transmembrane</keyword>
<dbReference type="CDD" id="cd06423">
    <property type="entry name" value="CESA_like"/>
    <property type="match status" value="1"/>
</dbReference>
<dbReference type="PANTHER" id="PTHR43630:SF1">
    <property type="entry name" value="POLY-BETA-1,6-N-ACETYL-D-GLUCOSAMINE SYNTHASE"/>
    <property type="match status" value="1"/>
</dbReference>
<dbReference type="InterPro" id="IPR029044">
    <property type="entry name" value="Nucleotide-diphossugar_trans"/>
</dbReference>
<dbReference type="OrthoDB" id="9766299at2"/>
<dbReference type="STRING" id="1384049.CD29_11265"/>
<dbReference type="EMBL" id="JPVN01000012">
    <property type="protein sequence ID" value="KGR78295.1"/>
    <property type="molecule type" value="Genomic_DNA"/>
</dbReference>
<dbReference type="SUPFAM" id="SSF53448">
    <property type="entry name" value="Nucleotide-diphospho-sugar transferases"/>
    <property type="match status" value="1"/>
</dbReference>
<name>A0A0A3I486_9BACL</name>
<proteinExistence type="inferred from homology"/>
<dbReference type="Pfam" id="PF00535">
    <property type="entry name" value="Glycos_transf_2"/>
    <property type="match status" value="1"/>
</dbReference>
<dbReference type="PANTHER" id="PTHR43630">
    <property type="entry name" value="POLY-BETA-1,6-N-ACETYL-D-GLUCOSAMINE SYNTHASE"/>
    <property type="match status" value="1"/>
</dbReference>
<feature type="domain" description="Glycosyltransferase 2-like" evidence="5">
    <location>
        <begin position="111"/>
        <end position="276"/>
    </location>
</feature>
<comment type="caution">
    <text evidence="6">The sequence shown here is derived from an EMBL/GenBank/DDBJ whole genome shotgun (WGS) entry which is preliminary data.</text>
</comment>
<dbReference type="GO" id="GO:0016757">
    <property type="term" value="F:glycosyltransferase activity"/>
    <property type="evidence" value="ECO:0007669"/>
    <property type="project" value="UniProtKB-KW"/>
</dbReference>
<protein>
    <recommendedName>
        <fullName evidence="5">Glycosyltransferase 2-like domain-containing protein</fullName>
    </recommendedName>
</protein>
<feature type="transmembrane region" description="Helical" evidence="4">
    <location>
        <begin position="349"/>
        <end position="368"/>
    </location>
</feature>
<feature type="transmembrane region" description="Helical" evidence="4">
    <location>
        <begin position="12"/>
        <end position="35"/>
    </location>
</feature>
<dbReference type="RefSeq" id="WP_052124119.1">
    <property type="nucleotide sequence ID" value="NZ_AVDA01000012.1"/>
</dbReference>
<dbReference type="Gene3D" id="3.90.550.10">
    <property type="entry name" value="Spore Coat Polysaccharide Biosynthesis Protein SpsA, Chain A"/>
    <property type="match status" value="1"/>
</dbReference>
<keyword evidence="4" id="KW-0472">Membrane</keyword>
<accession>A0A0A3I486</accession>
<sequence length="461" mass="54195">MIFENKSGKRWVVVKSIFLIFLLLVLTLSTCYVLDHYGYYKFPVMVEWIHFCGSILLYIFVAYILVTIIIGFIRMFIIFYFVARQVRRKKIIHKYKKANRKILRPYRPFVSVIIPVYNEEVVIRRTIHSILKSNYPLLEILVVDDGSTDRTASIIRKEFAKYHRVHFIRKRNGGKSSALNCGIDYAIGDIIVTIDADTMFKKSTISYLVRQFSDPNVAAVSGNCKVGNIRNQVTLWQHIEYVTANNLDKRAFEEINAITIVPGSNSAWRKSVIQRVGYFEDDTLAEDTDLTLKVINSGYKIIYEHRAISYEEVPETIKDFLKQRFRWSYGILQAIWKHRKTIRKSNNKMLKYVAIPSLLYNYLLFLTMPIVDIMFIWALINGYVSIYIFALIFYLTDFLNSYVAFKVGKENKKPLYWIVVQRLAYRVFFAYITWKTFYRAIKGRKVGWTNLKRTGNNSFKS</sequence>
<keyword evidence="2" id="KW-0328">Glycosyltransferase</keyword>
<comment type="similarity">
    <text evidence="1">Belongs to the glycosyltransferase 2 family.</text>
</comment>
<organism evidence="6 7">
    <name type="scientific">Ureibacillus manganicus DSM 26584</name>
    <dbReference type="NCBI Taxonomy" id="1384049"/>
    <lineage>
        <taxon>Bacteria</taxon>
        <taxon>Bacillati</taxon>
        <taxon>Bacillota</taxon>
        <taxon>Bacilli</taxon>
        <taxon>Bacillales</taxon>
        <taxon>Caryophanaceae</taxon>
        <taxon>Ureibacillus</taxon>
    </lineage>
</organism>
<evidence type="ECO:0000256" key="1">
    <source>
        <dbReference type="ARBA" id="ARBA00006739"/>
    </source>
</evidence>
<keyword evidence="3" id="KW-0808">Transferase</keyword>
<dbReference type="eggNOG" id="COG1215">
    <property type="taxonomic scope" value="Bacteria"/>
</dbReference>
<evidence type="ECO:0000256" key="4">
    <source>
        <dbReference type="SAM" id="Phobius"/>
    </source>
</evidence>
<dbReference type="Proteomes" id="UP000030416">
    <property type="component" value="Unassembled WGS sequence"/>
</dbReference>
<reference evidence="6 7" key="1">
    <citation type="submission" date="2014-02" db="EMBL/GenBank/DDBJ databases">
        <title>Draft genome sequence of Lysinibacillus manganicus DSM 26584T.</title>
        <authorList>
            <person name="Zhang F."/>
            <person name="Wang G."/>
            <person name="Zhang L."/>
        </authorList>
    </citation>
    <scope>NUCLEOTIDE SEQUENCE [LARGE SCALE GENOMIC DNA]</scope>
    <source>
        <strain evidence="6 7">DSM 26584</strain>
    </source>
</reference>
<dbReference type="AlphaFoldDB" id="A0A0A3I486"/>
<feature type="transmembrane region" description="Helical" evidence="4">
    <location>
        <begin position="55"/>
        <end position="83"/>
    </location>
</feature>
<dbReference type="InterPro" id="IPR001173">
    <property type="entry name" value="Glyco_trans_2-like"/>
</dbReference>
<keyword evidence="7" id="KW-1185">Reference proteome</keyword>
<keyword evidence="4" id="KW-1133">Transmembrane helix</keyword>